<gene>
    <name evidence="1" type="ORF">KOSB73_270276</name>
</gene>
<evidence type="ECO:0000313" key="1">
    <source>
        <dbReference type="EMBL" id="SNU36376.1"/>
    </source>
</evidence>
<accession>A0A285B695</accession>
<proteinExistence type="predicted"/>
<dbReference type="RefSeq" id="WP_003036404.1">
    <property type="nucleotide sequence ID" value="NZ_CBCSJA010000061.1"/>
</dbReference>
<sequence>MLKSSEIINGSLPKPDWVTIQEAVNIINTESNERIKESDIYRYALYNKINLAIYFQSPIILRKIKYAFQKVKMHPARGTLIHRLCLLEKNSFINGWDSIFSTEGRYVHSTQNIIDTSLIGFECILIKQFLACSLNIPLPIIGKNTVNYGITVTMSNEVFQLFEKTTWKCRIEHQIKNLPTDLAFDIMERISSEGTINQNTKQEYFPLYNLPQDSCFVIRYSEIEKLISTQVTEKSLPSSTRISTPLSRLFWLACRHNDVISPLIKQPYKLLTIFEEWAAADGITDRLSGDTLKTALERGSPPSSSLLN</sequence>
<name>A0A285B695_9ENTR</name>
<dbReference type="Proteomes" id="UP000220639">
    <property type="component" value="Unassembled WGS sequence"/>
</dbReference>
<dbReference type="AlphaFoldDB" id="A0A285B695"/>
<evidence type="ECO:0000313" key="2">
    <source>
        <dbReference type="Proteomes" id="UP000220639"/>
    </source>
</evidence>
<protein>
    <submittedName>
        <fullName evidence="1">Uncharacterized protein</fullName>
    </submittedName>
</protein>
<reference evidence="2" key="1">
    <citation type="submission" date="2017-08" db="EMBL/GenBank/DDBJ databases">
        <authorList>
            <person name="Brisse S."/>
        </authorList>
    </citation>
    <scope>NUCLEOTIDE SEQUENCE [LARGE SCALE GENOMIC DNA]</scope>
    <source>
        <strain evidence="2">06D021</strain>
    </source>
</reference>
<dbReference type="EMBL" id="FZTC01000020">
    <property type="protein sequence ID" value="SNU36376.1"/>
    <property type="molecule type" value="Genomic_DNA"/>
</dbReference>
<organism evidence="1 2">
    <name type="scientific">Klebsiella grimontii</name>
    <dbReference type="NCBI Taxonomy" id="2058152"/>
    <lineage>
        <taxon>Bacteria</taxon>
        <taxon>Pseudomonadati</taxon>
        <taxon>Pseudomonadota</taxon>
        <taxon>Gammaproteobacteria</taxon>
        <taxon>Enterobacterales</taxon>
        <taxon>Enterobacteriaceae</taxon>
        <taxon>Klebsiella/Raoultella group</taxon>
        <taxon>Klebsiella</taxon>
    </lineage>
</organism>